<dbReference type="Proteomes" id="UP000075903">
    <property type="component" value="Unassembled WGS sequence"/>
</dbReference>
<keyword evidence="3 5" id="KW-0863">Zinc-finger</keyword>
<dbReference type="GO" id="GO:0000724">
    <property type="term" value="P:double-strand break repair via homologous recombination"/>
    <property type="evidence" value="ECO:0007669"/>
    <property type="project" value="InterPro"/>
</dbReference>
<evidence type="ECO:0000256" key="5">
    <source>
        <dbReference type="PROSITE-ProRule" id="PRU00091"/>
    </source>
</evidence>
<dbReference type="GO" id="GO:0032465">
    <property type="term" value="P:regulation of cytokinesis"/>
    <property type="evidence" value="ECO:0007669"/>
    <property type="project" value="TreeGrafter"/>
</dbReference>
<dbReference type="VEuPathDB" id="VectorBase:AMEM010222"/>
<keyword evidence="1" id="KW-0597">Phosphoprotein</keyword>
<protein>
    <recommendedName>
        <fullName evidence="7">FYVE-type domain-containing protein</fullName>
    </recommendedName>
</protein>
<reference evidence="8" key="1">
    <citation type="submission" date="2020-05" db="UniProtKB">
        <authorList>
            <consortium name="EnsemblMetazoa"/>
        </authorList>
    </citation>
    <scope>IDENTIFICATION</scope>
    <source>
        <strain evidence="8">MAF</strain>
    </source>
</reference>
<dbReference type="GO" id="GO:0008270">
    <property type="term" value="F:zinc ion binding"/>
    <property type="evidence" value="ECO:0007669"/>
    <property type="project" value="UniProtKB-KW"/>
</dbReference>
<keyword evidence="9" id="KW-1185">Reference proteome</keyword>
<dbReference type="STRING" id="30066.A0A182V7K3"/>
<dbReference type="SUPFAM" id="SSF57903">
    <property type="entry name" value="FYVE/PHD zinc finger"/>
    <property type="match status" value="1"/>
</dbReference>
<dbReference type="InterPro" id="IPR013083">
    <property type="entry name" value="Znf_RING/FYVE/PHD"/>
</dbReference>
<keyword evidence="4" id="KW-0862">Zinc</keyword>
<dbReference type="Gene3D" id="3.30.40.10">
    <property type="entry name" value="Zinc/RING finger domain, C3HC4 (zinc finger)"/>
    <property type="match status" value="1"/>
</dbReference>
<evidence type="ECO:0000256" key="6">
    <source>
        <dbReference type="SAM" id="MobiDB-lite"/>
    </source>
</evidence>
<name>A0A182V7K3_ANOME</name>
<dbReference type="InterPro" id="IPR011011">
    <property type="entry name" value="Znf_FYVE_PHD"/>
</dbReference>
<evidence type="ECO:0000256" key="2">
    <source>
        <dbReference type="ARBA" id="ARBA00022723"/>
    </source>
</evidence>
<evidence type="ECO:0000313" key="8">
    <source>
        <dbReference type="EnsemblMetazoa" id="AMEM010222-PA"/>
    </source>
</evidence>
<feature type="region of interest" description="Disordered" evidence="6">
    <location>
        <begin position="666"/>
        <end position="710"/>
    </location>
</feature>
<dbReference type="InterPro" id="IPR017455">
    <property type="entry name" value="Znf_FYVE-rel"/>
</dbReference>
<dbReference type="GO" id="GO:0000281">
    <property type="term" value="P:mitotic cytokinesis"/>
    <property type="evidence" value="ECO:0007669"/>
    <property type="project" value="InterPro"/>
</dbReference>
<dbReference type="InterPro" id="IPR057946">
    <property type="entry name" value="TPR_ZFYVE26"/>
</dbReference>
<evidence type="ECO:0000256" key="1">
    <source>
        <dbReference type="ARBA" id="ARBA00022553"/>
    </source>
</evidence>
<dbReference type="GO" id="GO:0032266">
    <property type="term" value="F:phosphatidylinositol-3-phosphate binding"/>
    <property type="evidence" value="ECO:0007669"/>
    <property type="project" value="InterPro"/>
</dbReference>
<dbReference type="PANTHER" id="PTHR46591">
    <property type="entry name" value="ZINC FINGER FYVE DOMAIN-CONTAINING PROTEIN 26"/>
    <property type="match status" value="1"/>
</dbReference>
<sequence length="2407" mass="267754">MLPYTEAKSRDHHTPCGSRLNRVTLVRSTTAAAAAAATMTTKTTTTTKTVRSGYTFQFRFLHLPIIGRAPGVALFLTGVAPQTLSAYRAQGEFRNMRDTRFPLHAAQPTGQRFGKRQWEAFIYVRSVCVSSSGWRKMENFNEYWELFVDKKDSIAKEIIAYYKTLDDYEDGTELSEQCRRFFRKNMIHSPYPTCQLLKLLAMSKISAKNSAIYEIATAAVLDAFEQHDEQQTDRNKCYNILANSLMSVKAIGNLKALLLRALERKAIEMEQLMLALFSRKSVKLMVQLMPELVGPLQQHQASDVLDKKRHFFGSLLTASAKSFYVHHTNYVRFIEQVALANAANGGSFSAAVETVGALPIAKSYLNAYLLELQRCQRIQQTLQLDETLLPAQDFSQHATVLSMMVRARADLNEVDFAKLLAVMRTNQTLHEQITALSSEPESGAENAHDVMALVELQALFVLYKAIEEEAVASVSQDAASLITTSNLDAQLKCLFKETDMQTFMHAMESIFTMLFVRGELIGNDTNLPERRTFLCSTDLLGALTSSIKSIMITRKHSVAYQEADDTLKRRFQTLLDLVIDVCWRLSLFDERPSLEATLPPTEPANCAQPVRLIDMPPVPTTLTHITETVCESASASGNAKLFRSVESIAAIDFAVGQRHRYGYYGTLPRHKSSRRANRNPLTATGSSNSGGSNKDLQRQGSLSVDPKSESLAYDRKATDGGFWSRKHFTKLFATPETLAIVCLTNDRMTFAKQIIDNHSLRDRPVGRLVERIEQMQALKADLSALIKKSERKRETACGSSGTQSSDSNNDALLDDIRSKTAMGFEISKVLSTIETFLKSQPVQPGTDASVPVPLDRFVARYPFLNGLTGANLHLSQIVDAVLNLPFSYELNLAIYNFVLKNAHQTTDACHRSTGMMSSSIAGHGGETAQLGGNYVSFFGNIIDTLQLAHKTARASACRLTIAELLSREVCPLDAVENGLVLKRRARFHGMVERTDELLHPPADDPERSYALLADSCGGGGSASLAKVKLYLEHLTKLLQSLLSTGTDRRAGDEPLTTNLNELMQTDAQTLMLERLFAKDVAFATMDQMASMLGINLVQSLGKRLLGPGEEIKPMLHDAPALWEYIASKSELLCQLCAIQINGAEASTNKSLVGNYSKLMNAPGQQTDLPFGCSHNRTSKTNAKQTCNPFSLDSNRPCCMLQPQEDNDHIRSKLPPNEDDVPMEQKAQALLANVDQYTVANEWISASEHLLTAVAKNVTLRQCTIVPATRHKLQQTANELRTYLRVGTILQLASPDEGGAEGAGWQRARKFSAENKSTVLHQLIELGELQVCADWIKLHPIEAERELEMFMYAVHKLSAASTVAVIPTTTSLEPDSEPPIALLFRIIETMSVEAVVKLYETIILNIRSVPVVSYMLGYLQRNTATKPLYQKYQLSLKIFEHLSHDEYEGLWNLASRPLLIVEQCLMNSRLELLAGVMRSIRGLLVADVCAHCYEHREYIRDLHDAVRSGAEREQQLQTSTVLRHYPVHDGLFISHECVDCLLRVYAGKALEYKVFPDMVGPADTLPDGPVSRVSSYDSLSEVGQPFVMPKDIPGRDRWVKDEEALHCMCCRRTFSMLNRRHHCRRCGRVVCHSCSKRKLRLQSFYEDVAVRVCDDCWRNLAGTKDTSAVAAAAAAAPSAAVSQSRTSDTGSQYEWQLTGNERYDNVIRDEYSYEYAPSTSQCLAICNLHTPNEEMASFLLYHCAKLEALLRPLHPGVPNPEIDYALVARMLLNLTLGVKVRGGGAEVEKMKEHAEIILSIVHDNCESLLLDAPSMSNHGSLRKLRDALVKAEKWTLALELSLKCGFSLNGVMAAWGMACLRAGCYETAREKFSHCLPRVASEAECEAVLRMIEAPRVGISTVVQIVKRPARCPPLLNEIVYALAYTARLGAPSERVTARVNAARHASAGSGAVGAAHEPALNILSTLANLRNVCQGEFDGDVPGPNAERLARHDAASIVMCSRLFEESMHYLLAYGSHASVVQFLMRYAQTEVAALRYILAQRVEPDVFLQTVLLPYLQHGELETIVQRLSDIDDTLLEWREYIRYACRYLETNDMLNSLYSLQLLLKDPIRASMTCVRFYTTGCRTFADLQAAEHHLKTSVTHLQNELELCNWQEVRLNSTGTAIETHHSLLMKLDPKELNNHINTILLQLDVTKFLATCEAKGRQTVALLPKQIFREASQLPTLFGGSHDKLQLAILTLVCGQNVEEAFGLSYRIIQDYNLDMQRVYALTAKYFINHGKIEDVGKLLDAIVSNECSSSTTSAATEPAVSAICDEIVRVSVDVAISRHGTGVNTKVALETLINRASSVAVRIHCYIVSGQLKAAYLLANRHQRTGDIRKILRQAELLGQMHVKRLCEARLSHQESNP</sequence>
<dbReference type="GO" id="GO:0005813">
    <property type="term" value="C:centrosome"/>
    <property type="evidence" value="ECO:0007669"/>
    <property type="project" value="TreeGrafter"/>
</dbReference>
<evidence type="ECO:0000259" key="7">
    <source>
        <dbReference type="PROSITE" id="PS50178"/>
    </source>
</evidence>
<dbReference type="EnsemblMetazoa" id="AMEM010222-RA">
    <property type="protein sequence ID" value="AMEM010222-PA"/>
    <property type="gene ID" value="AMEM010222"/>
</dbReference>
<dbReference type="GO" id="GO:0030496">
    <property type="term" value="C:midbody"/>
    <property type="evidence" value="ECO:0007669"/>
    <property type="project" value="TreeGrafter"/>
</dbReference>
<keyword evidence="2" id="KW-0479">Metal-binding</keyword>
<dbReference type="SMART" id="SM00064">
    <property type="entry name" value="FYVE"/>
    <property type="match status" value="1"/>
</dbReference>
<proteinExistence type="predicted"/>
<feature type="domain" description="FYVE-type" evidence="7">
    <location>
        <begin position="1600"/>
        <end position="1660"/>
    </location>
</feature>
<dbReference type="Pfam" id="PF01363">
    <property type="entry name" value="FYVE"/>
    <property type="match status" value="1"/>
</dbReference>
<dbReference type="PANTHER" id="PTHR46591:SF1">
    <property type="entry name" value="ZINC FINGER FYVE DOMAIN-CONTAINING PROTEIN 26"/>
    <property type="match status" value="1"/>
</dbReference>
<dbReference type="Pfam" id="PF25569">
    <property type="entry name" value="TPR_ZFYVE26"/>
    <property type="match status" value="1"/>
</dbReference>
<feature type="compositionally biased region" description="Basic residues" evidence="6">
    <location>
        <begin position="668"/>
        <end position="677"/>
    </location>
</feature>
<accession>A0A182V7K3</accession>
<evidence type="ECO:0000313" key="9">
    <source>
        <dbReference type="Proteomes" id="UP000075903"/>
    </source>
</evidence>
<evidence type="ECO:0000256" key="4">
    <source>
        <dbReference type="ARBA" id="ARBA00022833"/>
    </source>
</evidence>
<dbReference type="GO" id="GO:0005765">
    <property type="term" value="C:lysosomal membrane"/>
    <property type="evidence" value="ECO:0007669"/>
    <property type="project" value="TreeGrafter"/>
</dbReference>
<dbReference type="VEuPathDB" id="VectorBase:AMEM21_015754"/>
<dbReference type="InterPro" id="IPR000306">
    <property type="entry name" value="Znf_FYVE"/>
</dbReference>
<dbReference type="InterPro" id="IPR028730">
    <property type="entry name" value="ZFYVE26"/>
</dbReference>
<organism evidence="8 9">
    <name type="scientific">Anopheles merus</name>
    <name type="common">Mosquito</name>
    <dbReference type="NCBI Taxonomy" id="30066"/>
    <lineage>
        <taxon>Eukaryota</taxon>
        <taxon>Metazoa</taxon>
        <taxon>Ecdysozoa</taxon>
        <taxon>Arthropoda</taxon>
        <taxon>Hexapoda</taxon>
        <taxon>Insecta</taxon>
        <taxon>Pterygota</taxon>
        <taxon>Neoptera</taxon>
        <taxon>Endopterygota</taxon>
        <taxon>Diptera</taxon>
        <taxon>Nematocera</taxon>
        <taxon>Culicoidea</taxon>
        <taxon>Culicidae</taxon>
        <taxon>Anophelinae</taxon>
        <taxon>Anopheles</taxon>
    </lineage>
</organism>
<dbReference type="PROSITE" id="PS50178">
    <property type="entry name" value="ZF_FYVE"/>
    <property type="match status" value="1"/>
</dbReference>
<evidence type="ECO:0000256" key="3">
    <source>
        <dbReference type="ARBA" id="ARBA00022771"/>
    </source>
</evidence>